<dbReference type="Pfam" id="PF00078">
    <property type="entry name" value="RVT_1"/>
    <property type="match status" value="1"/>
</dbReference>
<proteinExistence type="predicted"/>
<dbReference type="AlphaFoldDB" id="A0ABD3I882"/>
<dbReference type="PANTHER" id="PTHR19446">
    <property type="entry name" value="REVERSE TRANSCRIPTASES"/>
    <property type="match status" value="1"/>
</dbReference>
<dbReference type="InterPro" id="IPR000477">
    <property type="entry name" value="RT_dom"/>
</dbReference>
<name>A0ABD3I882_9MARC</name>
<feature type="region of interest" description="Disordered" evidence="1">
    <location>
        <begin position="531"/>
        <end position="550"/>
    </location>
</feature>
<evidence type="ECO:0000256" key="1">
    <source>
        <dbReference type="SAM" id="MobiDB-lite"/>
    </source>
</evidence>
<gene>
    <name evidence="3" type="ORF">R1sor_012593</name>
</gene>
<sequence length="550" mass="62323">MEGWRMKLERNDNETNREGFRVALEMDRNLIRNRIGSFYKKLFREENAGQNSCEEMREVLGLINKRVSQGNNAKLEVVPSDQELEECVQKLAKDKAPGLDGISADVLREMWETAKPLCKLMLEAFWEDEELTGAEKKGVIKLLAKNDEKCRLENWRPITLLGITYKLANKIIADRIKPLLPGLISGQQTGFIPGRTIFDNILTLKLGEEWAVASGQEAIFLKLDFVKAYDRCEGIKVNNLSQLVHSLFADDMGLCLNADEDNFKEAKNIIEKFERISGAQLNVAKSLIIPLGMENIPRWILETGCRVVAEGDVWTYLGTPVGVKVGEDQLETFLLEKLTRRVNHWSNRMLTWEGRCIVLKHAIATMPNYYFMTLGLSTNGYKKLERICWQFLWGKNGEGGHKKSLVSWNRICREKEEGGLGICTFRTQAQTLKMRLISRILEGDNAEWTGVAKELIEMEFNRKKINRGKERTAQEILLLENPGRISHSVTMKNMLQGWTACRSKLQLTIRETKLNKGISLELLTSTGELNLGKHGGGGGGEGLESAEKTM</sequence>
<evidence type="ECO:0000313" key="4">
    <source>
        <dbReference type="Proteomes" id="UP001633002"/>
    </source>
</evidence>
<protein>
    <recommendedName>
        <fullName evidence="2">Reverse transcriptase domain-containing protein</fullName>
    </recommendedName>
</protein>
<feature type="domain" description="Reverse transcriptase" evidence="2">
    <location>
        <begin position="147"/>
        <end position="231"/>
    </location>
</feature>
<dbReference type="EMBL" id="JBJQOH010000002">
    <property type="protein sequence ID" value="KAL3698517.1"/>
    <property type="molecule type" value="Genomic_DNA"/>
</dbReference>
<comment type="caution">
    <text evidence="3">The sequence shown here is derived from an EMBL/GenBank/DDBJ whole genome shotgun (WGS) entry which is preliminary data.</text>
</comment>
<evidence type="ECO:0000313" key="3">
    <source>
        <dbReference type="EMBL" id="KAL3698517.1"/>
    </source>
</evidence>
<feature type="compositionally biased region" description="Gly residues" evidence="1">
    <location>
        <begin position="533"/>
        <end position="542"/>
    </location>
</feature>
<accession>A0ABD3I882</accession>
<organism evidence="3 4">
    <name type="scientific">Riccia sorocarpa</name>
    <dbReference type="NCBI Taxonomy" id="122646"/>
    <lineage>
        <taxon>Eukaryota</taxon>
        <taxon>Viridiplantae</taxon>
        <taxon>Streptophyta</taxon>
        <taxon>Embryophyta</taxon>
        <taxon>Marchantiophyta</taxon>
        <taxon>Marchantiopsida</taxon>
        <taxon>Marchantiidae</taxon>
        <taxon>Marchantiales</taxon>
        <taxon>Ricciaceae</taxon>
        <taxon>Riccia</taxon>
    </lineage>
</organism>
<dbReference type="Proteomes" id="UP001633002">
    <property type="component" value="Unassembled WGS sequence"/>
</dbReference>
<reference evidence="3 4" key="1">
    <citation type="submission" date="2024-09" db="EMBL/GenBank/DDBJ databases">
        <title>Chromosome-scale assembly of Riccia sorocarpa.</title>
        <authorList>
            <person name="Paukszto L."/>
        </authorList>
    </citation>
    <scope>NUCLEOTIDE SEQUENCE [LARGE SCALE GENOMIC DNA]</scope>
    <source>
        <strain evidence="3">LP-2024</strain>
        <tissue evidence="3">Aerial parts of the thallus</tissue>
    </source>
</reference>
<keyword evidence="4" id="KW-1185">Reference proteome</keyword>
<evidence type="ECO:0000259" key="2">
    <source>
        <dbReference type="Pfam" id="PF00078"/>
    </source>
</evidence>
<dbReference type="CDD" id="cd01650">
    <property type="entry name" value="RT_nLTR_like"/>
    <property type="match status" value="1"/>
</dbReference>